<gene>
    <name evidence="3" type="ORF">U0C82_00735</name>
</gene>
<dbReference type="Gene3D" id="3.40.1620.10">
    <property type="entry name" value="YefM-like domain"/>
    <property type="match status" value="1"/>
</dbReference>
<protein>
    <recommendedName>
        <fullName evidence="2">Antitoxin</fullName>
    </recommendedName>
</protein>
<evidence type="ECO:0000256" key="2">
    <source>
        <dbReference type="RuleBase" id="RU362080"/>
    </source>
</evidence>
<dbReference type="Pfam" id="PF02604">
    <property type="entry name" value="PhdYeFM_antitox"/>
    <property type="match status" value="1"/>
</dbReference>
<dbReference type="RefSeq" id="WP_322184895.1">
    <property type="nucleotide sequence ID" value="NZ_JAXLPB010000001.1"/>
</dbReference>
<comment type="similarity">
    <text evidence="1 2">Belongs to the phD/YefM antitoxin family.</text>
</comment>
<accession>A0ABU5HX14</accession>
<dbReference type="NCBIfam" id="TIGR01552">
    <property type="entry name" value="phd_fam"/>
    <property type="match status" value="1"/>
</dbReference>
<proteinExistence type="inferred from homology"/>
<name>A0ABU5HX14_9HYPH</name>
<comment type="caution">
    <text evidence="3">The sequence shown here is derived from an EMBL/GenBank/DDBJ whole genome shotgun (WGS) entry which is preliminary data.</text>
</comment>
<dbReference type="InterPro" id="IPR006442">
    <property type="entry name" value="Antitoxin_Phd/YefM"/>
</dbReference>
<evidence type="ECO:0000313" key="3">
    <source>
        <dbReference type="EMBL" id="MDY8107674.1"/>
    </source>
</evidence>
<dbReference type="SUPFAM" id="SSF143120">
    <property type="entry name" value="YefM-like"/>
    <property type="match status" value="1"/>
</dbReference>
<dbReference type="InterPro" id="IPR036165">
    <property type="entry name" value="YefM-like_sf"/>
</dbReference>
<dbReference type="Gene3D" id="6.10.250.330">
    <property type="match status" value="1"/>
</dbReference>
<evidence type="ECO:0000313" key="4">
    <source>
        <dbReference type="Proteomes" id="UP001294412"/>
    </source>
</evidence>
<reference evidence="3 4" key="1">
    <citation type="submission" date="2023-12" db="EMBL/GenBank/DDBJ databases">
        <title>Description of Novel Strain Fulvimarina sp. 2208YS6-2-32 isolated from Uroteuthis (Photololigo) edulis.</title>
        <authorList>
            <person name="Park J.-S."/>
        </authorList>
    </citation>
    <scope>NUCLEOTIDE SEQUENCE [LARGE SCALE GENOMIC DNA]</scope>
    <source>
        <strain evidence="3 4">2208YS6-2-32</strain>
    </source>
</reference>
<keyword evidence="4" id="KW-1185">Reference proteome</keyword>
<comment type="function">
    <text evidence="2">Antitoxin component of a type II toxin-antitoxin (TA) system.</text>
</comment>
<dbReference type="Proteomes" id="UP001294412">
    <property type="component" value="Unassembled WGS sequence"/>
</dbReference>
<dbReference type="EMBL" id="JAXLPB010000001">
    <property type="protein sequence ID" value="MDY8107674.1"/>
    <property type="molecule type" value="Genomic_DNA"/>
</dbReference>
<sequence length="84" mass="9532">MTEISLADFKAYLDAHLEHLDAGRDEIVVNRDSADAVVLVSCREWESMKETIFLLSDPANRVHLRASIADADRGDFEERELVRS</sequence>
<organism evidence="3 4">
    <name type="scientific">Fulvimarina uroteuthidis</name>
    <dbReference type="NCBI Taxonomy" id="3098149"/>
    <lineage>
        <taxon>Bacteria</taxon>
        <taxon>Pseudomonadati</taxon>
        <taxon>Pseudomonadota</taxon>
        <taxon>Alphaproteobacteria</taxon>
        <taxon>Hyphomicrobiales</taxon>
        <taxon>Aurantimonadaceae</taxon>
        <taxon>Fulvimarina</taxon>
    </lineage>
</organism>
<evidence type="ECO:0000256" key="1">
    <source>
        <dbReference type="ARBA" id="ARBA00009981"/>
    </source>
</evidence>